<feature type="compositionally biased region" description="Polar residues" evidence="1">
    <location>
        <begin position="86"/>
        <end position="98"/>
    </location>
</feature>
<reference evidence="2 3" key="1">
    <citation type="submission" date="2024-09" db="EMBL/GenBank/DDBJ databases">
        <title>Chromosome-scale assembly of Riccia fluitans.</title>
        <authorList>
            <person name="Paukszto L."/>
            <person name="Sawicki J."/>
            <person name="Karawczyk K."/>
            <person name="Piernik-Szablinska J."/>
            <person name="Szczecinska M."/>
            <person name="Mazdziarz M."/>
        </authorList>
    </citation>
    <scope>NUCLEOTIDE SEQUENCE [LARGE SCALE GENOMIC DNA]</scope>
    <source>
        <strain evidence="2">Rf_01</strain>
        <tissue evidence="2">Aerial parts of the thallus</tissue>
    </source>
</reference>
<comment type="caution">
    <text evidence="2">The sequence shown here is derived from an EMBL/GenBank/DDBJ whole genome shotgun (WGS) entry which is preliminary data.</text>
</comment>
<name>A0ABD1YY88_9MARC</name>
<dbReference type="AlphaFoldDB" id="A0ABD1YY88"/>
<organism evidence="2 3">
    <name type="scientific">Riccia fluitans</name>
    <dbReference type="NCBI Taxonomy" id="41844"/>
    <lineage>
        <taxon>Eukaryota</taxon>
        <taxon>Viridiplantae</taxon>
        <taxon>Streptophyta</taxon>
        <taxon>Embryophyta</taxon>
        <taxon>Marchantiophyta</taxon>
        <taxon>Marchantiopsida</taxon>
        <taxon>Marchantiidae</taxon>
        <taxon>Marchantiales</taxon>
        <taxon>Ricciaceae</taxon>
        <taxon>Riccia</taxon>
    </lineage>
</organism>
<dbReference type="EMBL" id="JBHFFA010000003">
    <property type="protein sequence ID" value="KAL2634764.1"/>
    <property type="molecule type" value="Genomic_DNA"/>
</dbReference>
<evidence type="ECO:0000256" key="1">
    <source>
        <dbReference type="SAM" id="MobiDB-lite"/>
    </source>
</evidence>
<gene>
    <name evidence="2" type="ORF">R1flu_006243</name>
</gene>
<keyword evidence="3" id="KW-1185">Reference proteome</keyword>
<feature type="region of interest" description="Disordered" evidence="1">
    <location>
        <begin position="86"/>
        <end position="110"/>
    </location>
</feature>
<proteinExistence type="predicted"/>
<sequence length="110" mass="12168">MPVSRSSRPATVDSAHPDARRARLLQYLLRKSVSSASTAGFLGTQFCDDPLIVNLGLCKEIQTGDCFGILWMRDFEGGEDVSTFRTTVRSQSCSSRPETSPREHLERSTS</sequence>
<accession>A0ABD1YY88</accession>
<evidence type="ECO:0000313" key="2">
    <source>
        <dbReference type="EMBL" id="KAL2634764.1"/>
    </source>
</evidence>
<evidence type="ECO:0000313" key="3">
    <source>
        <dbReference type="Proteomes" id="UP001605036"/>
    </source>
</evidence>
<dbReference type="Proteomes" id="UP001605036">
    <property type="component" value="Unassembled WGS sequence"/>
</dbReference>
<feature type="compositionally biased region" description="Basic and acidic residues" evidence="1">
    <location>
        <begin position="99"/>
        <end position="110"/>
    </location>
</feature>
<protein>
    <submittedName>
        <fullName evidence="2">Uncharacterized protein</fullName>
    </submittedName>
</protein>